<evidence type="ECO:0000313" key="11">
    <source>
        <dbReference type="EMBL" id="KAH3863578.1"/>
    </source>
</evidence>
<evidence type="ECO:0000256" key="4">
    <source>
        <dbReference type="ARBA" id="ARBA00022679"/>
    </source>
</evidence>
<dbReference type="PANTHER" id="PTHR12176">
    <property type="entry name" value="SAM-DEPENDENT METHYLTRANSFERASE SUPERFAMILY PROTEIN"/>
    <property type="match status" value="1"/>
</dbReference>
<feature type="domain" description="Methyltransferase" evidence="10">
    <location>
        <begin position="55"/>
        <end position="192"/>
    </location>
</feature>
<name>A0A9D4RDM1_DREPO</name>
<keyword evidence="3" id="KW-0489">Methyltransferase</keyword>
<evidence type="ECO:0000256" key="7">
    <source>
        <dbReference type="ARBA" id="ARBA00052410"/>
    </source>
</evidence>
<evidence type="ECO:0000256" key="2">
    <source>
        <dbReference type="ARBA" id="ARBA00022553"/>
    </source>
</evidence>
<dbReference type="FunFam" id="3.40.50.150:FF:000111">
    <property type="entry name" value="EEF1A lysine methyltransferase 4"/>
    <property type="match status" value="1"/>
</dbReference>
<evidence type="ECO:0000256" key="9">
    <source>
        <dbReference type="ARBA" id="ARBA00067848"/>
    </source>
</evidence>
<dbReference type="EMBL" id="JAIWYP010000002">
    <property type="protein sequence ID" value="KAH3863578.1"/>
    <property type="molecule type" value="Genomic_DNA"/>
</dbReference>
<dbReference type="PANTHER" id="PTHR12176:SF80">
    <property type="entry name" value="EEF1A LYSINE METHYLTRANSFERASE 4"/>
    <property type="match status" value="1"/>
</dbReference>
<evidence type="ECO:0000256" key="3">
    <source>
        <dbReference type="ARBA" id="ARBA00022603"/>
    </source>
</evidence>
<dbReference type="GO" id="GO:0032259">
    <property type="term" value="P:methylation"/>
    <property type="evidence" value="ECO:0007669"/>
    <property type="project" value="UniProtKB-KW"/>
</dbReference>
<dbReference type="SUPFAM" id="SSF53335">
    <property type="entry name" value="S-adenosyl-L-methionine-dependent methyltransferases"/>
    <property type="match status" value="1"/>
</dbReference>
<reference evidence="11" key="1">
    <citation type="journal article" date="2019" name="bioRxiv">
        <title>The Genome of the Zebra Mussel, Dreissena polymorpha: A Resource for Invasive Species Research.</title>
        <authorList>
            <person name="McCartney M.A."/>
            <person name="Auch B."/>
            <person name="Kono T."/>
            <person name="Mallez S."/>
            <person name="Zhang Y."/>
            <person name="Obille A."/>
            <person name="Becker A."/>
            <person name="Abrahante J.E."/>
            <person name="Garbe J."/>
            <person name="Badalamenti J.P."/>
            <person name="Herman A."/>
            <person name="Mangelson H."/>
            <person name="Liachko I."/>
            <person name="Sullivan S."/>
            <person name="Sone E.D."/>
            <person name="Koren S."/>
            <person name="Silverstein K.A.T."/>
            <person name="Beckman K.B."/>
            <person name="Gohl D.M."/>
        </authorList>
    </citation>
    <scope>NUCLEOTIDE SEQUENCE</scope>
    <source>
        <strain evidence="11">Duluth1</strain>
        <tissue evidence="11">Whole animal</tissue>
    </source>
</reference>
<evidence type="ECO:0000256" key="1">
    <source>
        <dbReference type="ARBA" id="ARBA00008361"/>
    </source>
</evidence>
<evidence type="ECO:0000313" key="12">
    <source>
        <dbReference type="Proteomes" id="UP000828390"/>
    </source>
</evidence>
<comment type="caution">
    <text evidence="11">The sequence shown here is derived from an EMBL/GenBank/DDBJ whole genome shotgun (WGS) entry which is preliminary data.</text>
</comment>
<dbReference type="Pfam" id="PF13847">
    <property type="entry name" value="Methyltransf_31"/>
    <property type="match status" value="1"/>
</dbReference>
<evidence type="ECO:0000256" key="6">
    <source>
        <dbReference type="ARBA" id="ARBA00048653"/>
    </source>
</evidence>
<comment type="function">
    <text evidence="8">Protein-lysine methyltransferase that efficiently catalyzes three successive methylations on 'Lys-36' in eukaryotic translation elongation factor 1 alpha (EEF1A1 or EEF1A2).</text>
</comment>
<evidence type="ECO:0000256" key="8">
    <source>
        <dbReference type="ARBA" id="ARBA00059299"/>
    </source>
</evidence>
<keyword evidence="2" id="KW-0597">Phosphoprotein</keyword>
<dbReference type="Gene3D" id="3.40.50.150">
    <property type="entry name" value="Vaccinia Virus protein VP39"/>
    <property type="match status" value="1"/>
</dbReference>
<dbReference type="Proteomes" id="UP000828390">
    <property type="component" value="Unassembled WGS sequence"/>
</dbReference>
<comment type="catalytic activity">
    <reaction evidence="7">
        <text>N(6),N(6)-dimethyl-L-lysyl-[protein] + S-adenosyl-L-methionine = N(6),N(6),N(6)-trimethyl-L-lysyl-[protein] + S-adenosyl-L-homocysteine + H(+)</text>
        <dbReference type="Rhea" id="RHEA:54200"/>
        <dbReference type="Rhea" id="RHEA-COMP:13826"/>
        <dbReference type="Rhea" id="RHEA-COMP:13827"/>
        <dbReference type="ChEBI" id="CHEBI:15378"/>
        <dbReference type="ChEBI" id="CHEBI:57856"/>
        <dbReference type="ChEBI" id="CHEBI:59789"/>
        <dbReference type="ChEBI" id="CHEBI:61961"/>
        <dbReference type="ChEBI" id="CHEBI:61976"/>
    </reaction>
</comment>
<dbReference type="InterPro" id="IPR025714">
    <property type="entry name" value="Methyltranfer_dom"/>
</dbReference>
<dbReference type="InterPro" id="IPR051419">
    <property type="entry name" value="Lys/N-term_MeTrsfase_sf"/>
</dbReference>
<dbReference type="CDD" id="cd02440">
    <property type="entry name" value="AdoMet_MTases"/>
    <property type="match status" value="1"/>
</dbReference>
<gene>
    <name evidence="11" type="ORF">DPMN_026568</name>
</gene>
<proteinExistence type="inferred from homology"/>
<comment type="similarity">
    <text evidence="1">Belongs to the methyltransferase superfamily.</text>
</comment>
<accession>A0A9D4RDM1</accession>
<reference evidence="11" key="2">
    <citation type="submission" date="2020-11" db="EMBL/GenBank/DDBJ databases">
        <authorList>
            <person name="McCartney M.A."/>
            <person name="Auch B."/>
            <person name="Kono T."/>
            <person name="Mallez S."/>
            <person name="Becker A."/>
            <person name="Gohl D.M."/>
            <person name="Silverstein K.A.T."/>
            <person name="Koren S."/>
            <person name="Bechman K.B."/>
            <person name="Herman A."/>
            <person name="Abrahante J.E."/>
            <person name="Garbe J."/>
        </authorList>
    </citation>
    <scope>NUCLEOTIDE SEQUENCE</scope>
    <source>
        <strain evidence="11">Duluth1</strain>
        <tissue evidence="11">Whole animal</tissue>
    </source>
</reference>
<keyword evidence="12" id="KW-1185">Reference proteome</keyword>
<sequence>MFMLISAGMNMDLPASNLDYREQSYWDERYTSEDSYDWFSGYTSFKHLLKADIQAHHRILTLGCGNSPMSAEMYRDGFHHIVNTDFSSIVIDKMSKKHSDMIEMSWQVMDMCNIEFPEASFDIVLEKGTIDALMVQERDPWNVSEETCQKIDSILNQVSHILKPGGKFISITFSQTHFRKPLYARSRYNWDVQVSTVGDAFHFFYMVMEKGRELSEKDRLKEVELERRKLCQVSCENIPTVFIVEDTEDFALGIEL</sequence>
<keyword evidence="4" id="KW-0808">Transferase</keyword>
<evidence type="ECO:0000259" key="10">
    <source>
        <dbReference type="Pfam" id="PF13847"/>
    </source>
</evidence>
<evidence type="ECO:0000256" key="5">
    <source>
        <dbReference type="ARBA" id="ARBA00022691"/>
    </source>
</evidence>
<organism evidence="11 12">
    <name type="scientific">Dreissena polymorpha</name>
    <name type="common">Zebra mussel</name>
    <name type="synonym">Mytilus polymorpha</name>
    <dbReference type="NCBI Taxonomy" id="45954"/>
    <lineage>
        <taxon>Eukaryota</taxon>
        <taxon>Metazoa</taxon>
        <taxon>Spiralia</taxon>
        <taxon>Lophotrochozoa</taxon>
        <taxon>Mollusca</taxon>
        <taxon>Bivalvia</taxon>
        <taxon>Autobranchia</taxon>
        <taxon>Heteroconchia</taxon>
        <taxon>Euheterodonta</taxon>
        <taxon>Imparidentia</taxon>
        <taxon>Neoheterodontei</taxon>
        <taxon>Myida</taxon>
        <taxon>Dreissenoidea</taxon>
        <taxon>Dreissenidae</taxon>
        <taxon>Dreissena</taxon>
    </lineage>
</organism>
<dbReference type="InterPro" id="IPR029063">
    <property type="entry name" value="SAM-dependent_MTases_sf"/>
</dbReference>
<comment type="catalytic activity">
    <reaction evidence="6">
        <text>N(6)-methyl-L-lysyl-[protein] + S-adenosyl-L-methionine = N(6),N(6)-dimethyl-L-lysyl-[protein] + S-adenosyl-L-homocysteine + H(+)</text>
        <dbReference type="Rhea" id="RHEA:54196"/>
        <dbReference type="Rhea" id="RHEA-COMP:13053"/>
        <dbReference type="Rhea" id="RHEA-COMP:13827"/>
        <dbReference type="ChEBI" id="CHEBI:15378"/>
        <dbReference type="ChEBI" id="CHEBI:57856"/>
        <dbReference type="ChEBI" id="CHEBI:59789"/>
        <dbReference type="ChEBI" id="CHEBI:61929"/>
        <dbReference type="ChEBI" id="CHEBI:61976"/>
    </reaction>
</comment>
<dbReference type="GO" id="GO:0008168">
    <property type="term" value="F:methyltransferase activity"/>
    <property type="evidence" value="ECO:0007669"/>
    <property type="project" value="UniProtKB-KW"/>
</dbReference>
<protein>
    <recommendedName>
        <fullName evidence="9">EEF1A lysine methyltransferase 4</fullName>
    </recommendedName>
</protein>
<keyword evidence="5" id="KW-0949">S-adenosyl-L-methionine</keyword>
<dbReference type="AlphaFoldDB" id="A0A9D4RDM1"/>